<reference evidence="2" key="1">
    <citation type="journal article" date="2020" name="Cell">
        <title>Large-Scale Comparative Analyses of Tick Genomes Elucidate Their Genetic Diversity and Vector Capacities.</title>
        <authorList>
            <consortium name="Tick Genome and Microbiome Consortium (TIGMIC)"/>
            <person name="Jia N."/>
            <person name="Wang J."/>
            <person name="Shi W."/>
            <person name="Du L."/>
            <person name="Sun Y."/>
            <person name="Zhan W."/>
            <person name="Jiang J.F."/>
            <person name="Wang Q."/>
            <person name="Zhang B."/>
            <person name="Ji P."/>
            <person name="Bell-Sakyi L."/>
            <person name="Cui X.M."/>
            <person name="Yuan T.T."/>
            <person name="Jiang B.G."/>
            <person name="Yang W.F."/>
            <person name="Lam T.T."/>
            <person name="Chang Q.C."/>
            <person name="Ding S.J."/>
            <person name="Wang X.J."/>
            <person name="Zhu J.G."/>
            <person name="Ruan X.D."/>
            <person name="Zhao L."/>
            <person name="Wei J.T."/>
            <person name="Ye R.Z."/>
            <person name="Que T.C."/>
            <person name="Du C.H."/>
            <person name="Zhou Y.H."/>
            <person name="Cheng J.X."/>
            <person name="Dai P.F."/>
            <person name="Guo W.B."/>
            <person name="Han X.H."/>
            <person name="Huang E.J."/>
            <person name="Li L.F."/>
            <person name="Wei W."/>
            <person name="Gao Y.C."/>
            <person name="Liu J.Z."/>
            <person name="Shao H.Z."/>
            <person name="Wang X."/>
            <person name="Wang C.C."/>
            <person name="Yang T.C."/>
            <person name="Huo Q.B."/>
            <person name="Li W."/>
            <person name="Chen H.Y."/>
            <person name="Chen S.E."/>
            <person name="Zhou L.G."/>
            <person name="Ni X.B."/>
            <person name="Tian J.H."/>
            <person name="Sheng Y."/>
            <person name="Liu T."/>
            <person name="Pan Y.S."/>
            <person name="Xia L.Y."/>
            <person name="Li J."/>
            <person name="Zhao F."/>
            <person name="Cao W.C."/>
        </authorList>
    </citation>
    <scope>NUCLEOTIDE SEQUENCE</scope>
    <source>
        <strain evidence="2">Rsan-2018</strain>
    </source>
</reference>
<reference evidence="2" key="2">
    <citation type="submission" date="2021-09" db="EMBL/GenBank/DDBJ databases">
        <authorList>
            <person name="Jia N."/>
            <person name="Wang J."/>
            <person name="Shi W."/>
            <person name="Du L."/>
            <person name="Sun Y."/>
            <person name="Zhan W."/>
            <person name="Jiang J."/>
            <person name="Wang Q."/>
            <person name="Zhang B."/>
            <person name="Ji P."/>
            <person name="Sakyi L.B."/>
            <person name="Cui X."/>
            <person name="Yuan T."/>
            <person name="Jiang B."/>
            <person name="Yang W."/>
            <person name="Lam T.T.-Y."/>
            <person name="Chang Q."/>
            <person name="Ding S."/>
            <person name="Wang X."/>
            <person name="Zhu J."/>
            <person name="Ruan X."/>
            <person name="Zhao L."/>
            <person name="Wei J."/>
            <person name="Que T."/>
            <person name="Du C."/>
            <person name="Cheng J."/>
            <person name="Dai P."/>
            <person name="Han X."/>
            <person name="Huang E."/>
            <person name="Gao Y."/>
            <person name="Liu J."/>
            <person name="Shao H."/>
            <person name="Ye R."/>
            <person name="Li L."/>
            <person name="Wei W."/>
            <person name="Wang X."/>
            <person name="Wang C."/>
            <person name="Huo Q."/>
            <person name="Li W."/>
            <person name="Guo W."/>
            <person name="Chen H."/>
            <person name="Chen S."/>
            <person name="Zhou L."/>
            <person name="Zhou L."/>
            <person name="Ni X."/>
            <person name="Tian J."/>
            <person name="Zhou Y."/>
            <person name="Sheng Y."/>
            <person name="Liu T."/>
            <person name="Pan Y."/>
            <person name="Xia L."/>
            <person name="Li J."/>
            <person name="Zhao F."/>
            <person name="Cao W."/>
        </authorList>
    </citation>
    <scope>NUCLEOTIDE SEQUENCE</scope>
    <source>
        <strain evidence="2">Rsan-2018</strain>
        <tissue evidence="2">Larvae</tissue>
    </source>
</reference>
<gene>
    <name evidence="2" type="ORF">HPB52_016522</name>
</gene>
<dbReference type="AlphaFoldDB" id="A0A9D4SXM2"/>
<feature type="compositionally biased region" description="Low complexity" evidence="1">
    <location>
        <begin position="14"/>
        <end position="29"/>
    </location>
</feature>
<feature type="compositionally biased region" description="Basic and acidic residues" evidence="1">
    <location>
        <begin position="36"/>
        <end position="46"/>
    </location>
</feature>
<sequence length="68" mass="7225">MFRRRLRSCEAGISGTHSSQPSSPLSRNSAGTGAENTDRLDSDVSDRLSSSIASGSEEEPLGESRDLL</sequence>
<evidence type="ECO:0000313" key="2">
    <source>
        <dbReference type="EMBL" id="KAH7957246.1"/>
    </source>
</evidence>
<organism evidence="2 3">
    <name type="scientific">Rhipicephalus sanguineus</name>
    <name type="common">Brown dog tick</name>
    <name type="synonym">Ixodes sanguineus</name>
    <dbReference type="NCBI Taxonomy" id="34632"/>
    <lineage>
        <taxon>Eukaryota</taxon>
        <taxon>Metazoa</taxon>
        <taxon>Ecdysozoa</taxon>
        <taxon>Arthropoda</taxon>
        <taxon>Chelicerata</taxon>
        <taxon>Arachnida</taxon>
        <taxon>Acari</taxon>
        <taxon>Parasitiformes</taxon>
        <taxon>Ixodida</taxon>
        <taxon>Ixodoidea</taxon>
        <taxon>Ixodidae</taxon>
        <taxon>Rhipicephalinae</taxon>
        <taxon>Rhipicephalus</taxon>
        <taxon>Rhipicephalus</taxon>
    </lineage>
</organism>
<proteinExistence type="predicted"/>
<protein>
    <submittedName>
        <fullName evidence="2">Uncharacterized protein</fullName>
    </submittedName>
</protein>
<accession>A0A9D4SXM2</accession>
<evidence type="ECO:0000256" key="1">
    <source>
        <dbReference type="SAM" id="MobiDB-lite"/>
    </source>
</evidence>
<name>A0A9D4SXM2_RHISA</name>
<evidence type="ECO:0000313" key="3">
    <source>
        <dbReference type="Proteomes" id="UP000821837"/>
    </source>
</evidence>
<comment type="caution">
    <text evidence="2">The sequence shown here is derived from an EMBL/GenBank/DDBJ whole genome shotgun (WGS) entry which is preliminary data.</text>
</comment>
<keyword evidence="3" id="KW-1185">Reference proteome</keyword>
<feature type="region of interest" description="Disordered" evidence="1">
    <location>
        <begin position="1"/>
        <end position="68"/>
    </location>
</feature>
<dbReference type="Proteomes" id="UP000821837">
    <property type="component" value="Unassembled WGS sequence"/>
</dbReference>
<dbReference type="EMBL" id="JABSTV010001250">
    <property type="protein sequence ID" value="KAH7957246.1"/>
    <property type="molecule type" value="Genomic_DNA"/>
</dbReference>